<evidence type="ECO:0000256" key="3">
    <source>
        <dbReference type="ARBA" id="ARBA00022553"/>
    </source>
</evidence>
<evidence type="ECO:0000259" key="7">
    <source>
        <dbReference type="PROSITE" id="PS50109"/>
    </source>
</evidence>
<dbReference type="InterPro" id="IPR003661">
    <property type="entry name" value="HisK_dim/P_dom"/>
</dbReference>
<protein>
    <recommendedName>
        <fullName evidence="2">histidine kinase</fullName>
        <ecNumber evidence="2">2.7.13.3</ecNumber>
    </recommendedName>
</protein>
<keyword evidence="6" id="KW-0472">Membrane</keyword>
<dbReference type="InterPro" id="IPR005467">
    <property type="entry name" value="His_kinase_dom"/>
</dbReference>
<evidence type="ECO:0000256" key="5">
    <source>
        <dbReference type="ARBA" id="ARBA00022777"/>
    </source>
</evidence>
<dbReference type="SMART" id="SM00448">
    <property type="entry name" value="REC"/>
    <property type="match status" value="1"/>
</dbReference>
<keyword evidence="5 9" id="KW-0418">Kinase</keyword>
<accession>A0A3B0YN79</accession>
<feature type="transmembrane region" description="Helical" evidence="6">
    <location>
        <begin position="176"/>
        <end position="195"/>
    </location>
</feature>
<keyword evidence="6" id="KW-1133">Transmembrane helix</keyword>
<evidence type="ECO:0000256" key="6">
    <source>
        <dbReference type="SAM" id="Phobius"/>
    </source>
</evidence>
<dbReference type="EC" id="2.7.13.3" evidence="2"/>
<dbReference type="InterPro" id="IPR004358">
    <property type="entry name" value="Sig_transdc_His_kin-like_C"/>
</dbReference>
<evidence type="ECO:0000256" key="2">
    <source>
        <dbReference type="ARBA" id="ARBA00012438"/>
    </source>
</evidence>
<feature type="transmembrane region" description="Helical" evidence="6">
    <location>
        <begin position="307"/>
        <end position="328"/>
    </location>
</feature>
<feature type="transmembrane region" description="Helical" evidence="6">
    <location>
        <begin position="456"/>
        <end position="477"/>
    </location>
</feature>
<dbReference type="InterPro" id="IPR011006">
    <property type="entry name" value="CheY-like_superfamily"/>
</dbReference>
<feature type="transmembrane region" description="Helical" evidence="6">
    <location>
        <begin position="427"/>
        <end position="450"/>
    </location>
</feature>
<dbReference type="SUPFAM" id="SSF55874">
    <property type="entry name" value="ATPase domain of HSP90 chaperone/DNA topoisomerase II/histidine kinase"/>
    <property type="match status" value="1"/>
</dbReference>
<evidence type="ECO:0000259" key="8">
    <source>
        <dbReference type="PROSITE" id="PS50110"/>
    </source>
</evidence>
<gene>
    <name evidence="9" type="ORF">MNBD_GAMMA14-1523</name>
</gene>
<feature type="transmembrane region" description="Helical" evidence="6">
    <location>
        <begin position="72"/>
        <end position="95"/>
    </location>
</feature>
<dbReference type="InterPro" id="IPR036097">
    <property type="entry name" value="HisK_dim/P_sf"/>
</dbReference>
<dbReference type="PANTHER" id="PTHR43047">
    <property type="entry name" value="TWO-COMPONENT HISTIDINE PROTEIN KINASE"/>
    <property type="match status" value="1"/>
</dbReference>
<dbReference type="AlphaFoldDB" id="A0A3B0YN79"/>
<feature type="transmembrane region" description="Helical" evidence="6">
    <location>
        <begin position="38"/>
        <end position="60"/>
    </location>
</feature>
<reference evidence="9" key="1">
    <citation type="submission" date="2018-06" db="EMBL/GenBank/DDBJ databases">
        <authorList>
            <person name="Zhirakovskaya E."/>
        </authorList>
    </citation>
    <scope>NUCLEOTIDE SEQUENCE</scope>
</reference>
<proteinExistence type="predicted"/>
<dbReference type="Gene3D" id="1.10.287.130">
    <property type="match status" value="1"/>
</dbReference>
<evidence type="ECO:0000256" key="1">
    <source>
        <dbReference type="ARBA" id="ARBA00000085"/>
    </source>
</evidence>
<dbReference type="CDD" id="cd16922">
    <property type="entry name" value="HATPase_EvgS-ArcB-TorS-like"/>
    <property type="match status" value="1"/>
</dbReference>
<feature type="domain" description="Response regulatory" evidence="8">
    <location>
        <begin position="925"/>
        <end position="1039"/>
    </location>
</feature>
<feature type="transmembrane region" description="Helical" evidence="6">
    <location>
        <begin position="575"/>
        <end position="596"/>
    </location>
</feature>
<dbReference type="InterPro" id="IPR036890">
    <property type="entry name" value="HATPase_C_sf"/>
</dbReference>
<dbReference type="GO" id="GO:0000155">
    <property type="term" value="F:phosphorelay sensor kinase activity"/>
    <property type="evidence" value="ECO:0007669"/>
    <property type="project" value="InterPro"/>
</dbReference>
<feature type="transmembrane region" description="Helical" evidence="6">
    <location>
        <begin position="215"/>
        <end position="236"/>
    </location>
</feature>
<dbReference type="Pfam" id="PF00512">
    <property type="entry name" value="HisKA"/>
    <property type="match status" value="1"/>
</dbReference>
<keyword evidence="3" id="KW-0597">Phosphoprotein</keyword>
<comment type="catalytic activity">
    <reaction evidence="1">
        <text>ATP + protein L-histidine = ADP + protein N-phospho-L-histidine.</text>
        <dbReference type="EC" id="2.7.13.3"/>
    </reaction>
</comment>
<dbReference type="Gene3D" id="3.30.565.10">
    <property type="entry name" value="Histidine kinase-like ATPase, C-terminal domain"/>
    <property type="match status" value="1"/>
</dbReference>
<dbReference type="Gene3D" id="3.40.50.2300">
    <property type="match status" value="1"/>
</dbReference>
<dbReference type="Pfam" id="PF00072">
    <property type="entry name" value="Response_reg"/>
    <property type="match status" value="1"/>
</dbReference>
<feature type="transmembrane region" description="Helical" evidence="6">
    <location>
        <begin position="385"/>
        <end position="406"/>
    </location>
</feature>
<feature type="transmembrane region" description="Helical" evidence="6">
    <location>
        <begin position="107"/>
        <end position="132"/>
    </location>
</feature>
<keyword evidence="6" id="KW-0812">Transmembrane</keyword>
<name>A0A3B0YN79_9ZZZZ</name>
<dbReference type="SMART" id="SM00387">
    <property type="entry name" value="HATPase_c"/>
    <property type="match status" value="1"/>
</dbReference>
<feature type="transmembrane region" description="Helical" evidence="6">
    <location>
        <begin position="360"/>
        <end position="379"/>
    </location>
</feature>
<feature type="transmembrane region" description="Helical" evidence="6">
    <location>
        <begin position="257"/>
        <end position="287"/>
    </location>
</feature>
<dbReference type="Gene3D" id="1.10.4160.10">
    <property type="entry name" value="Hydantoin permease"/>
    <property type="match status" value="1"/>
</dbReference>
<dbReference type="PROSITE" id="PS50110">
    <property type="entry name" value="RESPONSE_REGULATORY"/>
    <property type="match status" value="1"/>
</dbReference>
<feature type="domain" description="Histidine kinase" evidence="7">
    <location>
        <begin position="685"/>
        <end position="902"/>
    </location>
</feature>
<dbReference type="InterPro" id="IPR001789">
    <property type="entry name" value="Sig_transdc_resp-reg_receiver"/>
</dbReference>
<organism evidence="9">
    <name type="scientific">hydrothermal vent metagenome</name>
    <dbReference type="NCBI Taxonomy" id="652676"/>
    <lineage>
        <taxon>unclassified sequences</taxon>
        <taxon>metagenomes</taxon>
        <taxon>ecological metagenomes</taxon>
    </lineage>
</organism>
<dbReference type="SUPFAM" id="SSF47384">
    <property type="entry name" value="Homodimeric domain of signal transducing histidine kinase"/>
    <property type="match status" value="1"/>
</dbReference>
<dbReference type="CDD" id="cd00156">
    <property type="entry name" value="REC"/>
    <property type="match status" value="1"/>
</dbReference>
<dbReference type="InterPro" id="IPR003594">
    <property type="entry name" value="HATPase_dom"/>
</dbReference>
<feature type="transmembrane region" description="Helical" evidence="6">
    <location>
        <begin position="611"/>
        <end position="633"/>
    </location>
</feature>
<sequence length="1145" mass="126986">MSMNRDPLRIRREYNQWVANETLEDYSLRYTAKRARRWSAGWVANTALGIVSFLALEAIGGSITLNYGFTNAMWAILVVGTIIFLSGLPLAYYAARDGIDIDLLTRGAGFGYIGSTISSLVYASFTFIFFALEAAIMSMAIHMVTNIPLSVAYIISTVVVIPLATHGISRISRFQAWTQPLWLVLQIVPLVYIGLHESDAFSQWMEFGGTTAKGGQGFELLLFGSAAAVIFPLIAQNGEQADFLRFLPVVNQQNRKYWWMAVVGAGPGWVLFGIIKLFFGSFLAVLALNHGLSPALAGDPAHMYAVAFSYITVNPHMALWLAGIFVVISQLKINVTNAYAGSIAWGNFFSRLTHSHPGRVVWLVFNVAIALMLMELGLYQAFETILITYASLVVAWVGSVVADLVINKPLGLSPPHIEFRRSHLYDINPVGVTSMLVASCVGIAANLGVFGQVAEALAAFISLLIPFITMPLLAWLTGGRFYLCREKEDVATDDTHDTHDAQQQCRICENSFDSEDMSQCPSYEGPICSLCCALDSRCGNQCRPDAHLSVQASAFFGRILPDFINRRLHSVIGHYLGVFLVTTGIIAGLLAVVFYAQQRKTATDLSMIGDALWQVFFLLMLVTGVLIWLYVLAQKSARFALSETQLQAELMQREVKAHEVTAVELAKARDAANAANNAKSRYLSGVSHELRTPLNTIFGYARLMEMDTGTDKKTRRISSVIRRSSEHLSDVIEGLLEISKIEARKLDLHRDTVDLRALVQQLDDMFRPMAEDKGIEFTVSCPRNLPGFVSVDEKRLRQILLNLLSNAIKFTPEGKVELTITYRNQVARIIVQDTGIGIAEEDQSRIFEPFERVHSEQTKLINGTGLGLSISHLLVEMMGGNLALTSQYGQGTRFCLSLFLPGVAGGIVTTRHHAKIHGYEGRPRHIMVVDDEDSHRELIHDFLYPLGFVVHKAASATQALDMLEDYPVDLFLLDINMPVMNGWQLLSELRKRGFEEPVIVLSADPYENALLHKGETDFEAYIDKPVRIEKLLEQLQRCLDLHWCSSAPDKDRPVTDKAVDTGFRPNPETLEELGRSAGLGYLKGVIEMMEWLELQAPDSTWVKKLRTLTDKCDLDGIVKVVNETGKPEAGAENAQVQRQDNGTGC</sequence>
<dbReference type="PROSITE" id="PS50109">
    <property type="entry name" value="HIS_KIN"/>
    <property type="match status" value="1"/>
</dbReference>
<evidence type="ECO:0000256" key="4">
    <source>
        <dbReference type="ARBA" id="ARBA00022679"/>
    </source>
</evidence>
<dbReference type="EMBL" id="UOFM01000463">
    <property type="protein sequence ID" value="VAW82358.1"/>
    <property type="molecule type" value="Genomic_DNA"/>
</dbReference>
<keyword evidence="4" id="KW-0808">Transferase</keyword>
<dbReference type="FunFam" id="3.30.565.10:FF:000010">
    <property type="entry name" value="Sensor histidine kinase RcsC"/>
    <property type="match status" value="1"/>
</dbReference>
<dbReference type="SMART" id="SM00388">
    <property type="entry name" value="HisKA"/>
    <property type="match status" value="1"/>
</dbReference>
<dbReference type="CDD" id="cd00082">
    <property type="entry name" value="HisKA"/>
    <property type="match status" value="1"/>
</dbReference>
<dbReference type="SUPFAM" id="SSF52172">
    <property type="entry name" value="CheY-like"/>
    <property type="match status" value="1"/>
</dbReference>
<dbReference type="Pfam" id="PF02518">
    <property type="entry name" value="HATPase_c"/>
    <property type="match status" value="1"/>
</dbReference>
<dbReference type="PRINTS" id="PR00344">
    <property type="entry name" value="BCTRLSENSOR"/>
</dbReference>
<feature type="transmembrane region" description="Helical" evidence="6">
    <location>
        <begin position="144"/>
        <end position="164"/>
    </location>
</feature>
<evidence type="ECO:0000313" key="9">
    <source>
        <dbReference type="EMBL" id="VAW82358.1"/>
    </source>
</evidence>